<protein>
    <submittedName>
        <fullName evidence="1">Uncharacterized protein</fullName>
    </submittedName>
</protein>
<evidence type="ECO:0000313" key="2">
    <source>
        <dbReference type="Proteomes" id="UP000008144"/>
    </source>
</evidence>
<dbReference type="Ensembl" id="ENSCINT00000031255.1">
    <property type="protein sequence ID" value="ENSCINP00000030326.1"/>
    <property type="gene ID" value="ENSCING00000020447.1"/>
</dbReference>
<dbReference type="AlphaFoldDB" id="H2XKZ4"/>
<dbReference type="HOGENOM" id="CLU_2503514_0_0_1"/>
<evidence type="ECO:0000313" key="1">
    <source>
        <dbReference type="Ensembl" id="ENSCINP00000030326.1"/>
    </source>
</evidence>
<dbReference type="InParanoid" id="H2XKZ4"/>
<reference evidence="1" key="2">
    <citation type="submission" date="2025-08" db="UniProtKB">
        <authorList>
            <consortium name="Ensembl"/>
        </authorList>
    </citation>
    <scope>IDENTIFICATION</scope>
</reference>
<keyword evidence="2" id="KW-1185">Reference proteome</keyword>
<reference evidence="2" key="1">
    <citation type="journal article" date="2002" name="Science">
        <title>The draft genome of Ciona intestinalis: insights into chordate and vertebrate origins.</title>
        <authorList>
            <person name="Dehal P."/>
            <person name="Satou Y."/>
            <person name="Campbell R.K."/>
            <person name="Chapman J."/>
            <person name="Degnan B."/>
            <person name="De Tomaso A."/>
            <person name="Davidson B."/>
            <person name="Di Gregorio A."/>
            <person name="Gelpke M."/>
            <person name="Goodstein D.M."/>
            <person name="Harafuji N."/>
            <person name="Hastings K.E."/>
            <person name="Ho I."/>
            <person name="Hotta K."/>
            <person name="Huang W."/>
            <person name="Kawashima T."/>
            <person name="Lemaire P."/>
            <person name="Martinez D."/>
            <person name="Meinertzhagen I.A."/>
            <person name="Necula S."/>
            <person name="Nonaka M."/>
            <person name="Putnam N."/>
            <person name="Rash S."/>
            <person name="Saiga H."/>
            <person name="Satake M."/>
            <person name="Terry A."/>
            <person name="Yamada L."/>
            <person name="Wang H.G."/>
            <person name="Awazu S."/>
            <person name="Azumi K."/>
            <person name="Boore J."/>
            <person name="Branno M."/>
            <person name="Chin-Bow S."/>
            <person name="DeSantis R."/>
            <person name="Doyle S."/>
            <person name="Francino P."/>
            <person name="Keys D.N."/>
            <person name="Haga S."/>
            <person name="Hayashi H."/>
            <person name="Hino K."/>
            <person name="Imai K.S."/>
            <person name="Inaba K."/>
            <person name="Kano S."/>
            <person name="Kobayashi K."/>
            <person name="Kobayashi M."/>
            <person name="Lee B.I."/>
            <person name="Makabe K.W."/>
            <person name="Manohar C."/>
            <person name="Matassi G."/>
            <person name="Medina M."/>
            <person name="Mochizuki Y."/>
            <person name="Mount S."/>
            <person name="Morishita T."/>
            <person name="Miura S."/>
            <person name="Nakayama A."/>
            <person name="Nishizaka S."/>
            <person name="Nomoto H."/>
            <person name="Ohta F."/>
            <person name="Oishi K."/>
            <person name="Rigoutsos I."/>
            <person name="Sano M."/>
            <person name="Sasaki A."/>
            <person name="Sasakura Y."/>
            <person name="Shoguchi E."/>
            <person name="Shin-i T."/>
            <person name="Spagnuolo A."/>
            <person name="Stainier D."/>
            <person name="Suzuki M.M."/>
            <person name="Tassy O."/>
            <person name="Takatori N."/>
            <person name="Tokuoka M."/>
            <person name="Yagi K."/>
            <person name="Yoshizaki F."/>
            <person name="Wada S."/>
            <person name="Zhang C."/>
            <person name="Hyatt P.D."/>
            <person name="Larimer F."/>
            <person name="Detter C."/>
            <person name="Doggett N."/>
            <person name="Glavina T."/>
            <person name="Hawkins T."/>
            <person name="Richardson P."/>
            <person name="Lucas S."/>
            <person name="Kohara Y."/>
            <person name="Levine M."/>
            <person name="Satoh N."/>
            <person name="Rokhsar D.S."/>
        </authorList>
    </citation>
    <scope>NUCLEOTIDE SEQUENCE [LARGE SCALE GENOMIC DNA]</scope>
</reference>
<reference evidence="1" key="3">
    <citation type="submission" date="2025-09" db="UniProtKB">
        <authorList>
            <consortium name="Ensembl"/>
        </authorList>
    </citation>
    <scope>IDENTIFICATION</scope>
</reference>
<proteinExistence type="predicted"/>
<name>H2XKZ4_CIOIN</name>
<sequence>STRQLQHNQRKIVVVVRTRRRLLGHIKSHRNLITHDKKSEVGHVIAQTLGVAGGSRCLATIEHPILRFHVPITTTIYTFRLRVSLY</sequence>
<organism evidence="1 2">
    <name type="scientific">Ciona intestinalis</name>
    <name type="common">Transparent sea squirt</name>
    <name type="synonym">Ascidia intestinalis</name>
    <dbReference type="NCBI Taxonomy" id="7719"/>
    <lineage>
        <taxon>Eukaryota</taxon>
        <taxon>Metazoa</taxon>
        <taxon>Chordata</taxon>
        <taxon>Tunicata</taxon>
        <taxon>Ascidiacea</taxon>
        <taxon>Phlebobranchia</taxon>
        <taxon>Cionidae</taxon>
        <taxon>Ciona</taxon>
    </lineage>
</organism>
<dbReference type="Proteomes" id="UP000008144">
    <property type="component" value="Unassembled WGS sequence"/>
</dbReference>
<accession>H2XKZ4</accession>